<dbReference type="RefSeq" id="WP_125698553.1">
    <property type="nucleotide sequence ID" value="NZ_RFES01000003.1"/>
</dbReference>
<sequence>MNTDQINYVRDYLHDKLGLVLTDHTNIKKMSGGAIQENWLLENQDFALVLRKNAESGVEVSSSREQEFLLLECLFQAGIKVPEPLYFEKAPNSLNSDFFIMKKIKGITEGHKLVRLSDPEQRKILVEEIGSQLARIHSIPFDVTLQQLFGKPDKARYLESKIEIFIQQLDALQRHRPILEYAINWMKKNQPKVDDLVLVHGDFRTGNLMVEGGHISGILDWEFAQWGDRREDIGWFTAKCWRFGQDQNIAGGIGSYKDFMNAYAEVSGLFIPEFEMKFWHVLSHVRWAIIAMQQSNRNNDMQIPSLELALTEFMVPRLEKNILHILGERE</sequence>
<dbReference type="InterPro" id="IPR051678">
    <property type="entry name" value="AGP_Transferase"/>
</dbReference>
<gene>
    <name evidence="2" type="ORF">EA756_06380</name>
</gene>
<dbReference type="InterPro" id="IPR011009">
    <property type="entry name" value="Kinase-like_dom_sf"/>
</dbReference>
<protein>
    <submittedName>
        <fullName evidence="2">Phosphotransferase family protein</fullName>
    </submittedName>
</protein>
<dbReference type="SUPFAM" id="SSF56112">
    <property type="entry name" value="Protein kinase-like (PK-like)"/>
    <property type="match status" value="1"/>
</dbReference>
<dbReference type="Gene3D" id="3.90.1200.10">
    <property type="match status" value="1"/>
</dbReference>
<dbReference type="InterPro" id="IPR002575">
    <property type="entry name" value="Aminoglycoside_PTrfase"/>
</dbReference>
<dbReference type="Pfam" id="PF01636">
    <property type="entry name" value="APH"/>
    <property type="match status" value="1"/>
</dbReference>
<dbReference type="PANTHER" id="PTHR21310:SF57">
    <property type="entry name" value="BLR2944 PROTEIN"/>
    <property type="match status" value="1"/>
</dbReference>
<dbReference type="EMBL" id="RFES01000003">
    <property type="protein sequence ID" value="RSO58809.1"/>
    <property type="molecule type" value="Genomic_DNA"/>
</dbReference>
<dbReference type="Gene3D" id="3.30.200.20">
    <property type="entry name" value="Phosphorylase Kinase, domain 1"/>
    <property type="match status" value="1"/>
</dbReference>
<evidence type="ECO:0000259" key="1">
    <source>
        <dbReference type="Pfam" id="PF01636"/>
    </source>
</evidence>
<name>A0A429K460_9GAMM</name>
<proteinExistence type="predicted"/>
<feature type="domain" description="Aminoglycoside phosphotransferase" evidence="1">
    <location>
        <begin position="27"/>
        <end position="263"/>
    </location>
</feature>
<comment type="caution">
    <text evidence="2">The sequence shown here is derived from an EMBL/GenBank/DDBJ whole genome shotgun (WGS) entry which is preliminary data.</text>
</comment>
<evidence type="ECO:0000313" key="2">
    <source>
        <dbReference type="EMBL" id="RSO58809.1"/>
    </source>
</evidence>
<dbReference type="PANTHER" id="PTHR21310">
    <property type="entry name" value="AMINOGLYCOSIDE PHOSPHOTRANSFERASE-RELATED-RELATED"/>
    <property type="match status" value="1"/>
</dbReference>
<dbReference type="CDD" id="cd05154">
    <property type="entry name" value="ACAD10_11_N-like"/>
    <property type="match status" value="1"/>
</dbReference>
<organism evidence="2 3">
    <name type="scientific">Acinetobacter lactucae</name>
    <dbReference type="NCBI Taxonomy" id="1785128"/>
    <lineage>
        <taxon>Bacteria</taxon>
        <taxon>Pseudomonadati</taxon>
        <taxon>Pseudomonadota</taxon>
        <taxon>Gammaproteobacteria</taxon>
        <taxon>Moraxellales</taxon>
        <taxon>Moraxellaceae</taxon>
        <taxon>Acinetobacter</taxon>
        <taxon>Acinetobacter calcoaceticus/baumannii complex</taxon>
    </lineage>
</organism>
<dbReference type="Proteomes" id="UP000276905">
    <property type="component" value="Unassembled WGS sequence"/>
</dbReference>
<accession>A0A429K460</accession>
<dbReference type="InterPro" id="IPR041726">
    <property type="entry name" value="ACAD10_11_N"/>
</dbReference>
<evidence type="ECO:0000313" key="3">
    <source>
        <dbReference type="Proteomes" id="UP000276905"/>
    </source>
</evidence>
<dbReference type="GO" id="GO:0016740">
    <property type="term" value="F:transferase activity"/>
    <property type="evidence" value="ECO:0007669"/>
    <property type="project" value="UniProtKB-KW"/>
</dbReference>
<keyword evidence="2" id="KW-0808">Transferase</keyword>
<reference evidence="2 3" key="1">
    <citation type="submission" date="2018-10" db="EMBL/GenBank/DDBJ databases">
        <title>GWAS and RNA-Seq identify cryptic mechanisms of antimicrobial resistance in Acinetobacter baumannii.</title>
        <authorList>
            <person name="Sahl J.W."/>
        </authorList>
    </citation>
    <scope>NUCLEOTIDE SEQUENCE [LARGE SCALE GENOMIC DNA]</scope>
    <source>
        <strain evidence="2 3">TG41018</strain>
    </source>
</reference>
<dbReference type="AlphaFoldDB" id="A0A429K460"/>